<dbReference type="Proteomes" id="UP000053259">
    <property type="component" value="Unassembled WGS sequence"/>
</dbReference>
<sequence length="139" mass="14874">MMKSVILTDIAKTEQAALVFNVLHEHIAQLTSRTLQIAKLKIERRTAFLFSEVSSKLQYPSIMPRQGSGHISHNAEETGHDVIHGTGQDKSDHVDRADKTAPMPEHEKGSAIEGMNASGGGSSGISQGLEAGQGGRGMK</sequence>
<dbReference type="HOGENOM" id="CLU_1846667_0_0_1"/>
<dbReference type="STRING" id="253628.A0A0D2B9Y4"/>
<organism evidence="2 3">
    <name type="scientific">Verruconis gallopava</name>
    <dbReference type="NCBI Taxonomy" id="253628"/>
    <lineage>
        <taxon>Eukaryota</taxon>
        <taxon>Fungi</taxon>
        <taxon>Dikarya</taxon>
        <taxon>Ascomycota</taxon>
        <taxon>Pezizomycotina</taxon>
        <taxon>Dothideomycetes</taxon>
        <taxon>Pleosporomycetidae</taxon>
        <taxon>Venturiales</taxon>
        <taxon>Sympoventuriaceae</taxon>
        <taxon>Verruconis</taxon>
    </lineage>
</organism>
<feature type="compositionally biased region" description="Basic and acidic residues" evidence="1">
    <location>
        <begin position="80"/>
        <end position="110"/>
    </location>
</feature>
<protein>
    <submittedName>
        <fullName evidence="2">Uncharacterized protein</fullName>
    </submittedName>
</protein>
<dbReference type="GeneID" id="27308961"/>
<dbReference type="InParanoid" id="A0A0D2B9Y4"/>
<evidence type="ECO:0000313" key="3">
    <source>
        <dbReference type="Proteomes" id="UP000053259"/>
    </source>
</evidence>
<dbReference type="VEuPathDB" id="FungiDB:PV09_00988"/>
<dbReference type="OrthoDB" id="3439627at2759"/>
<dbReference type="RefSeq" id="XP_016217913.1">
    <property type="nucleotide sequence ID" value="XM_016353818.1"/>
</dbReference>
<evidence type="ECO:0000313" key="2">
    <source>
        <dbReference type="EMBL" id="KIW08044.1"/>
    </source>
</evidence>
<gene>
    <name evidence="2" type="ORF">PV09_00988</name>
</gene>
<feature type="region of interest" description="Disordered" evidence="1">
    <location>
        <begin position="80"/>
        <end position="139"/>
    </location>
</feature>
<dbReference type="AlphaFoldDB" id="A0A0D2B9Y4"/>
<name>A0A0D2B9Y4_9PEZI</name>
<dbReference type="EMBL" id="KN847531">
    <property type="protein sequence ID" value="KIW08044.1"/>
    <property type="molecule type" value="Genomic_DNA"/>
</dbReference>
<evidence type="ECO:0000256" key="1">
    <source>
        <dbReference type="SAM" id="MobiDB-lite"/>
    </source>
</evidence>
<reference evidence="2 3" key="1">
    <citation type="submission" date="2015-01" db="EMBL/GenBank/DDBJ databases">
        <title>The Genome Sequence of Ochroconis gallopava CBS43764.</title>
        <authorList>
            <consortium name="The Broad Institute Genomics Platform"/>
            <person name="Cuomo C."/>
            <person name="de Hoog S."/>
            <person name="Gorbushina A."/>
            <person name="Stielow B."/>
            <person name="Teixiera M."/>
            <person name="Abouelleil A."/>
            <person name="Chapman S.B."/>
            <person name="Priest M."/>
            <person name="Young S.K."/>
            <person name="Wortman J."/>
            <person name="Nusbaum C."/>
            <person name="Birren B."/>
        </authorList>
    </citation>
    <scope>NUCLEOTIDE SEQUENCE [LARGE SCALE GENOMIC DNA]</scope>
    <source>
        <strain evidence="2 3">CBS 43764</strain>
    </source>
</reference>
<accession>A0A0D2B9Y4</accession>
<keyword evidence="3" id="KW-1185">Reference proteome</keyword>
<proteinExistence type="predicted"/>